<dbReference type="EMBL" id="JAMGBB010000001">
    <property type="protein sequence ID" value="MCL6740607.1"/>
    <property type="molecule type" value="Genomic_DNA"/>
</dbReference>
<dbReference type="Pfam" id="PF01431">
    <property type="entry name" value="Peptidase_M13"/>
    <property type="match status" value="1"/>
</dbReference>
<keyword evidence="7" id="KW-0482">Metalloprotease</keyword>
<comment type="similarity">
    <text evidence="2">Belongs to the peptidase M13 family.</text>
</comment>
<dbReference type="InterPro" id="IPR018497">
    <property type="entry name" value="Peptidase_M13_C"/>
</dbReference>
<feature type="domain" description="Peptidase M13 C-terminal" evidence="9">
    <location>
        <begin position="481"/>
        <end position="682"/>
    </location>
</feature>
<dbReference type="Proteomes" id="UP001165383">
    <property type="component" value="Unassembled WGS sequence"/>
</dbReference>
<dbReference type="PANTHER" id="PTHR11733:SF167">
    <property type="entry name" value="FI17812P1-RELATED"/>
    <property type="match status" value="1"/>
</dbReference>
<evidence type="ECO:0000256" key="3">
    <source>
        <dbReference type="ARBA" id="ARBA00022670"/>
    </source>
</evidence>
<accession>A0ABT0S8E1</accession>
<evidence type="ECO:0000256" key="5">
    <source>
        <dbReference type="ARBA" id="ARBA00022801"/>
    </source>
</evidence>
<evidence type="ECO:0000256" key="4">
    <source>
        <dbReference type="ARBA" id="ARBA00022723"/>
    </source>
</evidence>
<dbReference type="CDD" id="cd08662">
    <property type="entry name" value="M13"/>
    <property type="match status" value="1"/>
</dbReference>
<evidence type="ECO:0000256" key="7">
    <source>
        <dbReference type="ARBA" id="ARBA00023049"/>
    </source>
</evidence>
<dbReference type="PANTHER" id="PTHR11733">
    <property type="entry name" value="ZINC METALLOPROTEASE FAMILY M13 NEPRILYSIN-RELATED"/>
    <property type="match status" value="1"/>
</dbReference>
<sequence length="685" mass="75535">MSVVSLRDFRAIRTSMLLAAAPLALMAAPAGAAIKAAAAASTSGNVHYGTWGVDLKSRDLKTNPGDDFERYASGTWMDVTDIPADKSSNSVGSDVNDRNQDRLQSIVTSSAKDSQLGALYASYMDEPLLEKLDAAPLKTDLARVDAIKSKAEFSQFMATTFSDFGATLFGAGILPDPANPTINLVFMGTSGMGLPDRDYYLLPKYKPQLDAYRAYIQRTLELTDTPNASASADTILAFETEIAKLSWPVADQRDIDKINNPMTPEQLAGYAPGFDWNRYLADTRLVAPKLIVADNSAVKALAALYDQTPLETLKLWERFKVADQASDYLSKRFVDSKFEFTKQLSGAKELRPRWRRGIGQVDARLGEVLGKTYVERYFPASDKAQMEQLVANLKAAAAKRIQGNSWMEPATKQAALAKLARMDVMVGYPDKFRDYSKLVMKPDDLYGNVKRSSAFEWDYQLSDLGKPVDRKKWAMSPATVNAYNGGLENKIVFPAGILQPPLFDPTADAAVNYGAIGAVIGHEIMHGFDDQGRKIDATGAVRDWWTPTDAERFKKLTDELGKQYASYEAAPGVFINGSLTMGENIGDMSGLEVAYEAYKISLGGKPAPVIDGLTGDQRFFLAFAQAWRGEQRPEAIKTQVASDPHSPRRFRVIGPLRNLDAWYQAFNIQPGSKFYIAPDKRVRIW</sequence>
<reference evidence="11" key="1">
    <citation type="submission" date="2022-05" db="EMBL/GenBank/DDBJ databases">
        <authorList>
            <person name="Jo J.-H."/>
            <person name="Im W.-T."/>
        </authorList>
    </citation>
    <scope>NUCLEOTIDE SEQUENCE</scope>
    <source>
        <strain evidence="11">RB56-2</strain>
    </source>
</reference>
<keyword evidence="5" id="KW-0378">Hydrolase</keyword>
<feature type="domain" description="Peptidase M13 N-terminal" evidence="10">
    <location>
        <begin position="64"/>
        <end position="429"/>
    </location>
</feature>
<protein>
    <submittedName>
        <fullName evidence="11">M13 family metallopeptidase</fullName>
    </submittedName>
</protein>
<keyword evidence="12" id="KW-1185">Reference proteome</keyword>
<dbReference type="Gene3D" id="3.40.390.10">
    <property type="entry name" value="Collagenase (Catalytic Domain)"/>
    <property type="match status" value="1"/>
</dbReference>
<dbReference type="RefSeq" id="WP_249915031.1">
    <property type="nucleotide sequence ID" value="NZ_JAMGBB010000001.1"/>
</dbReference>
<keyword evidence="4" id="KW-0479">Metal-binding</keyword>
<evidence type="ECO:0000256" key="2">
    <source>
        <dbReference type="ARBA" id="ARBA00007357"/>
    </source>
</evidence>
<evidence type="ECO:0000259" key="10">
    <source>
        <dbReference type="Pfam" id="PF05649"/>
    </source>
</evidence>
<dbReference type="InterPro" id="IPR024079">
    <property type="entry name" value="MetalloPept_cat_dom_sf"/>
</dbReference>
<evidence type="ECO:0000256" key="6">
    <source>
        <dbReference type="ARBA" id="ARBA00022833"/>
    </source>
</evidence>
<organism evidence="11 12">
    <name type="scientific">Sphingomonas brevis</name>
    <dbReference type="NCBI Taxonomy" id="2908206"/>
    <lineage>
        <taxon>Bacteria</taxon>
        <taxon>Pseudomonadati</taxon>
        <taxon>Pseudomonadota</taxon>
        <taxon>Alphaproteobacteria</taxon>
        <taxon>Sphingomonadales</taxon>
        <taxon>Sphingomonadaceae</taxon>
        <taxon>Sphingomonas</taxon>
    </lineage>
</organism>
<dbReference type="PROSITE" id="PS51885">
    <property type="entry name" value="NEPRILYSIN"/>
    <property type="match status" value="1"/>
</dbReference>
<evidence type="ECO:0000256" key="8">
    <source>
        <dbReference type="SAM" id="SignalP"/>
    </source>
</evidence>
<comment type="cofactor">
    <cofactor evidence="1">
        <name>Zn(2+)</name>
        <dbReference type="ChEBI" id="CHEBI:29105"/>
    </cofactor>
</comment>
<evidence type="ECO:0000259" key="9">
    <source>
        <dbReference type="Pfam" id="PF01431"/>
    </source>
</evidence>
<name>A0ABT0S8E1_9SPHN</name>
<dbReference type="SUPFAM" id="SSF55486">
    <property type="entry name" value="Metalloproteases ('zincins'), catalytic domain"/>
    <property type="match status" value="1"/>
</dbReference>
<evidence type="ECO:0000313" key="11">
    <source>
        <dbReference type="EMBL" id="MCL6740607.1"/>
    </source>
</evidence>
<dbReference type="InterPro" id="IPR042089">
    <property type="entry name" value="Peptidase_M13_dom_2"/>
</dbReference>
<keyword evidence="6" id="KW-0862">Zinc</keyword>
<proteinExistence type="inferred from homology"/>
<feature type="signal peptide" evidence="8">
    <location>
        <begin position="1"/>
        <end position="32"/>
    </location>
</feature>
<comment type="caution">
    <text evidence="11">The sequence shown here is derived from an EMBL/GenBank/DDBJ whole genome shotgun (WGS) entry which is preliminary data.</text>
</comment>
<keyword evidence="8" id="KW-0732">Signal</keyword>
<feature type="chain" id="PRO_5047332296" evidence="8">
    <location>
        <begin position="33"/>
        <end position="685"/>
    </location>
</feature>
<evidence type="ECO:0000313" key="12">
    <source>
        <dbReference type="Proteomes" id="UP001165383"/>
    </source>
</evidence>
<dbReference type="PRINTS" id="PR00786">
    <property type="entry name" value="NEPRILYSIN"/>
</dbReference>
<gene>
    <name evidence="11" type="ORF">LZ518_05605</name>
</gene>
<dbReference type="InterPro" id="IPR008753">
    <property type="entry name" value="Peptidase_M13_N"/>
</dbReference>
<dbReference type="Gene3D" id="1.10.1380.10">
    <property type="entry name" value="Neutral endopeptidase , domain2"/>
    <property type="match status" value="1"/>
</dbReference>
<evidence type="ECO:0000256" key="1">
    <source>
        <dbReference type="ARBA" id="ARBA00001947"/>
    </source>
</evidence>
<dbReference type="InterPro" id="IPR000718">
    <property type="entry name" value="Peptidase_M13"/>
</dbReference>
<dbReference type="Pfam" id="PF05649">
    <property type="entry name" value="Peptidase_M13_N"/>
    <property type="match status" value="1"/>
</dbReference>
<keyword evidence="3" id="KW-0645">Protease</keyword>